<evidence type="ECO:0000313" key="3">
    <source>
        <dbReference type="Proteomes" id="UP000324222"/>
    </source>
</evidence>
<keyword evidence="1" id="KW-0812">Transmembrane</keyword>
<gene>
    <name evidence="2" type="ORF">E2C01_089999</name>
</gene>
<feature type="transmembrane region" description="Helical" evidence="1">
    <location>
        <begin position="51"/>
        <end position="70"/>
    </location>
</feature>
<reference evidence="2" key="1">
    <citation type="submission" date="2019-05" db="EMBL/GenBank/DDBJ databases">
        <title>Another draft genome of Portunus trituberculatus and its Hox gene families provides insights of decapod evolution.</title>
        <authorList>
            <person name="Jeong J.-H."/>
            <person name="Song I."/>
            <person name="Kim S."/>
            <person name="Choi T."/>
            <person name="Kim D."/>
            <person name="Ryu S."/>
            <person name="Kim W."/>
        </authorList>
    </citation>
    <scope>NUCLEOTIDE SEQUENCE [LARGE SCALE GENOMIC DNA]</scope>
    <source>
        <tissue evidence="2">Muscle</tissue>
    </source>
</reference>
<dbReference type="AlphaFoldDB" id="A0A5B7JK95"/>
<evidence type="ECO:0000256" key="1">
    <source>
        <dbReference type="SAM" id="Phobius"/>
    </source>
</evidence>
<evidence type="ECO:0000313" key="2">
    <source>
        <dbReference type="EMBL" id="MPC94813.1"/>
    </source>
</evidence>
<dbReference type="Proteomes" id="UP000324222">
    <property type="component" value="Unassembled WGS sequence"/>
</dbReference>
<keyword evidence="3" id="KW-1185">Reference proteome</keyword>
<comment type="caution">
    <text evidence="2">The sequence shown here is derived from an EMBL/GenBank/DDBJ whole genome shotgun (WGS) entry which is preliminary data.</text>
</comment>
<keyword evidence="1" id="KW-1133">Transmembrane helix</keyword>
<organism evidence="2 3">
    <name type="scientific">Portunus trituberculatus</name>
    <name type="common">Swimming crab</name>
    <name type="synonym">Neptunus trituberculatus</name>
    <dbReference type="NCBI Taxonomy" id="210409"/>
    <lineage>
        <taxon>Eukaryota</taxon>
        <taxon>Metazoa</taxon>
        <taxon>Ecdysozoa</taxon>
        <taxon>Arthropoda</taxon>
        <taxon>Crustacea</taxon>
        <taxon>Multicrustacea</taxon>
        <taxon>Malacostraca</taxon>
        <taxon>Eumalacostraca</taxon>
        <taxon>Eucarida</taxon>
        <taxon>Decapoda</taxon>
        <taxon>Pleocyemata</taxon>
        <taxon>Brachyura</taxon>
        <taxon>Eubrachyura</taxon>
        <taxon>Portunoidea</taxon>
        <taxon>Portunidae</taxon>
        <taxon>Portuninae</taxon>
        <taxon>Portunus</taxon>
    </lineage>
</organism>
<protein>
    <submittedName>
        <fullName evidence="2">Uncharacterized protein</fullName>
    </submittedName>
</protein>
<accession>A0A5B7JK95</accession>
<proteinExistence type="predicted"/>
<dbReference type="EMBL" id="VSRR010099964">
    <property type="protein sequence ID" value="MPC94813.1"/>
    <property type="molecule type" value="Genomic_DNA"/>
</dbReference>
<sequence>MFLDGRQIVLTRPACSSRSSGLLSLTRAMSLSQVLGSKYCSRKWRRQHREVVLLVFLSALQAGSLVRLSLSVIQSPRRQID</sequence>
<keyword evidence="1" id="KW-0472">Membrane</keyword>
<name>A0A5B7JK95_PORTR</name>